<protein>
    <submittedName>
        <fullName evidence="1">Uncharacterized protein</fullName>
    </submittedName>
</protein>
<evidence type="ECO:0000313" key="1">
    <source>
        <dbReference type="EMBL" id="KAI4371919.1"/>
    </source>
</evidence>
<proteinExistence type="predicted"/>
<sequence>MLSRVRPAAFVTAPRRLLQAQATRHVDDEGDWSYSSEWWGTGSPGDGHTLFRSVSDMGNGIVSVVAYPCSTPRQVCWPLMENWLKQRYMNIKPPGYNEDERFRILGYQWRVLRFNDNTRQSAVKLLAAYRESDPFAVSCMQQANCLAVPYLKSMVSAGLITLASCKFDLQSVVHGKKAMNVLCIGHGGGSLPLFLATKFLGAHVDIVEIDPLVISASTKAMGFPAFSMVSPRGDRVNPEPGILDQVMWKGVHERLQLFECDAEAFVQNNRLHPEHGTVVVNLHSDSDVIGMQESSRIEPILPMGKYVSKELLKLLTTDAYYYGDDHGNTINE</sequence>
<accession>A0ACB9QZ50</accession>
<dbReference type="EMBL" id="CM042883">
    <property type="protein sequence ID" value="KAI4371919.1"/>
    <property type="molecule type" value="Genomic_DNA"/>
</dbReference>
<name>A0ACB9QZ50_9MYRT</name>
<organism evidence="1 2">
    <name type="scientific">Melastoma candidum</name>
    <dbReference type="NCBI Taxonomy" id="119954"/>
    <lineage>
        <taxon>Eukaryota</taxon>
        <taxon>Viridiplantae</taxon>
        <taxon>Streptophyta</taxon>
        <taxon>Embryophyta</taxon>
        <taxon>Tracheophyta</taxon>
        <taxon>Spermatophyta</taxon>
        <taxon>Magnoliopsida</taxon>
        <taxon>eudicotyledons</taxon>
        <taxon>Gunneridae</taxon>
        <taxon>Pentapetalae</taxon>
        <taxon>rosids</taxon>
        <taxon>malvids</taxon>
        <taxon>Myrtales</taxon>
        <taxon>Melastomataceae</taxon>
        <taxon>Melastomatoideae</taxon>
        <taxon>Melastomateae</taxon>
        <taxon>Melastoma</taxon>
    </lineage>
</organism>
<reference evidence="2" key="1">
    <citation type="journal article" date="2023" name="Front. Plant Sci.">
        <title>Chromosomal-level genome assembly of Melastoma candidum provides insights into trichome evolution.</title>
        <authorList>
            <person name="Zhong Y."/>
            <person name="Wu W."/>
            <person name="Sun C."/>
            <person name="Zou P."/>
            <person name="Liu Y."/>
            <person name="Dai S."/>
            <person name="Zhou R."/>
        </authorList>
    </citation>
    <scope>NUCLEOTIDE SEQUENCE [LARGE SCALE GENOMIC DNA]</scope>
</reference>
<evidence type="ECO:0000313" key="2">
    <source>
        <dbReference type="Proteomes" id="UP001057402"/>
    </source>
</evidence>
<comment type="caution">
    <text evidence="1">The sequence shown here is derived from an EMBL/GenBank/DDBJ whole genome shotgun (WGS) entry which is preliminary data.</text>
</comment>
<dbReference type="Proteomes" id="UP001057402">
    <property type="component" value="Chromosome 4"/>
</dbReference>
<keyword evidence="2" id="KW-1185">Reference proteome</keyword>
<gene>
    <name evidence="1" type="ORF">MLD38_010214</name>
</gene>